<accession>A0A1I3XTL5</accession>
<proteinExistence type="inferred from homology"/>
<evidence type="ECO:0000313" key="3">
    <source>
        <dbReference type="EMBL" id="SFK22823.1"/>
    </source>
</evidence>
<dbReference type="EMBL" id="FOSK01000003">
    <property type="protein sequence ID" value="SFK22823.1"/>
    <property type="molecule type" value="Genomic_DNA"/>
</dbReference>
<dbReference type="InterPro" id="IPR009742">
    <property type="entry name" value="Curlin_rpt"/>
</dbReference>
<comment type="caution">
    <text evidence="3">The sequence shown here is derived from an EMBL/GenBank/DDBJ whole genome shotgun (WGS) entry which is preliminary data.</text>
</comment>
<dbReference type="Pfam" id="PF07012">
    <property type="entry name" value="Curlin_rpt"/>
    <property type="match status" value="1"/>
</dbReference>
<organism evidence="3 4">
    <name type="scientific">Pseudovibrio ascidiaceicola</name>
    <dbReference type="NCBI Taxonomy" id="285279"/>
    <lineage>
        <taxon>Bacteria</taxon>
        <taxon>Pseudomonadati</taxon>
        <taxon>Pseudomonadota</taxon>
        <taxon>Alphaproteobacteria</taxon>
        <taxon>Hyphomicrobiales</taxon>
        <taxon>Stappiaceae</taxon>
        <taxon>Pseudovibrio</taxon>
    </lineage>
</organism>
<evidence type="ECO:0000256" key="1">
    <source>
        <dbReference type="ARBA" id="ARBA00009766"/>
    </source>
</evidence>
<dbReference type="RefSeq" id="WP_093518113.1">
    <property type="nucleotide sequence ID" value="NZ_FOSK01000003.1"/>
</dbReference>
<protein>
    <submittedName>
        <fullName evidence="3">Curlin associated repeat-containing protein</fullName>
    </submittedName>
</protein>
<evidence type="ECO:0000256" key="2">
    <source>
        <dbReference type="ARBA" id="ARBA00022729"/>
    </source>
</evidence>
<dbReference type="Proteomes" id="UP000199598">
    <property type="component" value="Unassembled WGS sequence"/>
</dbReference>
<comment type="similarity">
    <text evidence="1">Belongs to the CsgA/CsgB family.</text>
</comment>
<keyword evidence="2" id="KW-0732">Signal</keyword>
<name>A0A1I3XTL5_9HYPH</name>
<sequence length="174" mass="18057">MLFGRVGFFVFGSAVCGALSGGSAQEMAVIPQVDVSGYQQDASTSQLLEGKSAKVFTGNIPQVTEFGGNTISLRGLEESYATLIVPVMPELVSDVPNSPVAGQGLIIGTGNTVLYEAEGTGNGFGFIQYGYGNALSGRAYGHDNNALVGQFGNNNRALFNQFGDGNSLSIMQGQ</sequence>
<evidence type="ECO:0000313" key="4">
    <source>
        <dbReference type="Proteomes" id="UP000199598"/>
    </source>
</evidence>
<keyword evidence="4" id="KW-1185">Reference proteome</keyword>
<gene>
    <name evidence="3" type="ORF">SAMN04488518_103141</name>
</gene>
<reference evidence="3 4" key="1">
    <citation type="submission" date="2016-10" db="EMBL/GenBank/DDBJ databases">
        <authorList>
            <person name="Varghese N."/>
            <person name="Submissions S."/>
        </authorList>
    </citation>
    <scope>NUCLEOTIDE SEQUENCE [LARGE SCALE GENOMIC DNA]</scope>
    <source>
        <strain evidence="3 4">DSM 16392</strain>
    </source>
</reference>